<keyword evidence="4" id="KW-0175">Coiled coil</keyword>
<dbReference type="InterPro" id="IPR029045">
    <property type="entry name" value="ClpP/crotonase-like_dom_sf"/>
</dbReference>
<dbReference type="GO" id="GO:0051117">
    <property type="term" value="F:ATPase binding"/>
    <property type="evidence" value="ECO:0007669"/>
    <property type="project" value="TreeGrafter"/>
</dbReference>
<name>A0A4Y8KVD2_9BACT</name>
<keyword evidence="2" id="KW-0378">Hydrolase</keyword>
<keyword evidence="3" id="KW-0720">Serine protease</keyword>
<feature type="coiled-coil region" evidence="4">
    <location>
        <begin position="277"/>
        <end position="318"/>
    </location>
</feature>
<gene>
    <name evidence="6" type="ORF">E2605_18240</name>
</gene>
<keyword evidence="7" id="KW-1185">Reference proteome</keyword>
<dbReference type="InterPro" id="IPR023562">
    <property type="entry name" value="ClpP/TepA"/>
</dbReference>
<evidence type="ECO:0000256" key="1">
    <source>
        <dbReference type="ARBA" id="ARBA00022670"/>
    </source>
</evidence>
<evidence type="ECO:0000313" key="7">
    <source>
        <dbReference type="Proteomes" id="UP000297861"/>
    </source>
</evidence>
<keyword evidence="1 6" id="KW-0645">Protease</keyword>
<sequence>MVTIKGIIGEKPKDAKEDEVYVNLLSVIEQVQKEGEGDIHVMIDSIGGDPEVGFAMYKYLLNLPNNVITECVNNCASAATLPFLAGDTRIAGCPIMIHNPYIDGVSGDKKMLEAAAEWIGKIEKECEDIYTDRTKVDSDTLSLLMDNETYIAPSQAVSLGFATQAKIVALAKLNNSNINKNPKQMSKEKKNIFEILPVLKKFAKEKPKAKAMALTDANGQTLTVEREEGDPQVGDKASPDGSFTMPDGKIIIVADGVITEITEASNEGDTVVTEEDAQEIIDVIEEIVQENEELKQENEDLKDQVASAKAKAKTEDEVLMLNAIAKAGGKDWLAKQCSQYKPKARSGAQGKADTQRSNPLKERIEKIKGEGGK</sequence>
<evidence type="ECO:0000256" key="3">
    <source>
        <dbReference type="ARBA" id="ARBA00022825"/>
    </source>
</evidence>
<protein>
    <submittedName>
        <fullName evidence="6">Clp protease ClpP</fullName>
    </submittedName>
</protein>
<dbReference type="PANTHER" id="PTHR10381:SF70">
    <property type="entry name" value="ATP-DEPENDENT CLP PROTEASE PROTEOLYTIC SUBUNIT"/>
    <property type="match status" value="1"/>
</dbReference>
<organism evidence="6 7">
    <name type="scientific">Dysgonomonas capnocytophagoides</name>
    <dbReference type="NCBI Taxonomy" id="45254"/>
    <lineage>
        <taxon>Bacteria</taxon>
        <taxon>Pseudomonadati</taxon>
        <taxon>Bacteroidota</taxon>
        <taxon>Bacteroidia</taxon>
        <taxon>Bacteroidales</taxon>
        <taxon>Dysgonomonadaceae</taxon>
        <taxon>Dysgonomonas</taxon>
    </lineage>
</organism>
<dbReference type="AlphaFoldDB" id="A0A4Y8KVD2"/>
<feature type="region of interest" description="Disordered" evidence="5">
    <location>
        <begin position="340"/>
        <end position="373"/>
    </location>
</feature>
<evidence type="ECO:0000256" key="5">
    <source>
        <dbReference type="SAM" id="MobiDB-lite"/>
    </source>
</evidence>
<dbReference type="GO" id="GO:0009368">
    <property type="term" value="C:endopeptidase Clp complex"/>
    <property type="evidence" value="ECO:0007669"/>
    <property type="project" value="TreeGrafter"/>
</dbReference>
<reference evidence="6 7" key="1">
    <citation type="submission" date="2019-03" db="EMBL/GenBank/DDBJ databases">
        <title>San Antonio Military Medical Center submission to MRSN (WRAIR), pending publication.</title>
        <authorList>
            <person name="Blyth D.M."/>
            <person name="Mccarthy S.L."/>
            <person name="Schall S.E."/>
            <person name="Stam J.A."/>
            <person name="Ong A.C."/>
            <person name="Mcgann P.T."/>
        </authorList>
    </citation>
    <scope>NUCLEOTIDE SEQUENCE [LARGE SCALE GENOMIC DNA]</scope>
    <source>
        <strain evidence="6 7">MRSN571793</strain>
    </source>
</reference>
<dbReference type="Gene3D" id="3.90.226.10">
    <property type="entry name" value="2-enoyl-CoA Hydratase, Chain A, domain 1"/>
    <property type="match status" value="1"/>
</dbReference>
<evidence type="ECO:0000313" key="6">
    <source>
        <dbReference type="EMBL" id="TFD92785.1"/>
    </source>
</evidence>
<dbReference type="Proteomes" id="UP000297861">
    <property type="component" value="Unassembled WGS sequence"/>
</dbReference>
<dbReference type="PANTHER" id="PTHR10381">
    <property type="entry name" value="ATP-DEPENDENT CLP PROTEASE PROTEOLYTIC SUBUNIT"/>
    <property type="match status" value="1"/>
</dbReference>
<feature type="compositionally biased region" description="Basic and acidic residues" evidence="5">
    <location>
        <begin position="359"/>
        <end position="373"/>
    </location>
</feature>
<proteinExistence type="predicted"/>
<dbReference type="GO" id="GO:0004252">
    <property type="term" value="F:serine-type endopeptidase activity"/>
    <property type="evidence" value="ECO:0007669"/>
    <property type="project" value="TreeGrafter"/>
</dbReference>
<accession>A0A4Y8KVD2</accession>
<dbReference type="GO" id="GO:0004176">
    <property type="term" value="F:ATP-dependent peptidase activity"/>
    <property type="evidence" value="ECO:0007669"/>
    <property type="project" value="TreeGrafter"/>
</dbReference>
<comment type="caution">
    <text evidence="6">The sequence shown here is derived from an EMBL/GenBank/DDBJ whole genome shotgun (WGS) entry which is preliminary data.</text>
</comment>
<dbReference type="SUPFAM" id="SSF52096">
    <property type="entry name" value="ClpP/crotonase"/>
    <property type="match status" value="1"/>
</dbReference>
<evidence type="ECO:0000256" key="4">
    <source>
        <dbReference type="SAM" id="Coils"/>
    </source>
</evidence>
<evidence type="ECO:0000256" key="2">
    <source>
        <dbReference type="ARBA" id="ARBA00022801"/>
    </source>
</evidence>
<dbReference type="RefSeq" id="WP_134437472.1">
    <property type="nucleotide sequence ID" value="NZ_SOML01000016.1"/>
</dbReference>
<dbReference type="EMBL" id="SOML01000016">
    <property type="protein sequence ID" value="TFD92785.1"/>
    <property type="molecule type" value="Genomic_DNA"/>
</dbReference>
<dbReference type="Pfam" id="PF00574">
    <property type="entry name" value="CLP_protease"/>
    <property type="match status" value="1"/>
</dbReference>
<dbReference type="GO" id="GO:0006515">
    <property type="term" value="P:protein quality control for misfolded or incompletely synthesized proteins"/>
    <property type="evidence" value="ECO:0007669"/>
    <property type="project" value="TreeGrafter"/>
</dbReference>
<dbReference type="OrthoDB" id="9806592at2"/>